<sequence>MHDLAAIRAFDALNQHKSLTSAAKALNQPKSTISRRLAQLEEDVGQALTARQGNRLVLTKAGKIFARYSRQMLELADESQDALQGLNNKISGQLHIVCHAALVRSWLSGVLNQFLSENPDVKIRLSSDVNSTHNEPDLVLWVGPCPSLEWREETLGYWRYAPYASPEYLRQHGQLTSPQELHRHPWIDFGCLRERELTLHHSEHGEFKLEPLSSRLHSDNVALQIDAIANGHGIGLLPTWTVQGYQRHHPGRIVPCLDSWLSEPVAITCYTPAGRHPLRLSVLLDALQQQVPLCWCKG</sequence>
<evidence type="ECO:0000259" key="5">
    <source>
        <dbReference type="PROSITE" id="PS50931"/>
    </source>
</evidence>
<keyword evidence="7" id="KW-1185">Reference proteome</keyword>
<evidence type="ECO:0000256" key="3">
    <source>
        <dbReference type="ARBA" id="ARBA00023125"/>
    </source>
</evidence>
<dbReference type="InterPro" id="IPR058163">
    <property type="entry name" value="LysR-type_TF_proteobact-type"/>
</dbReference>
<accession>U2ZNM9</accession>
<dbReference type="PANTHER" id="PTHR30537:SF66">
    <property type="entry name" value="IRON-REGULATED VIRULENCE REGULATORY PROTEIN IRGB"/>
    <property type="match status" value="1"/>
</dbReference>
<dbReference type="EMBL" id="BATJ01000028">
    <property type="protein sequence ID" value="GAD69351.1"/>
    <property type="molecule type" value="Genomic_DNA"/>
</dbReference>
<comment type="caution">
    <text evidence="6">The sequence shown here is derived from an EMBL/GenBank/DDBJ whole genome shotgun (WGS) entry which is preliminary data.</text>
</comment>
<dbReference type="eggNOG" id="COG0583">
    <property type="taxonomic scope" value="Bacteria"/>
</dbReference>
<dbReference type="PROSITE" id="PS50931">
    <property type="entry name" value="HTH_LYSR"/>
    <property type="match status" value="1"/>
</dbReference>
<keyword evidence="4" id="KW-0804">Transcription</keyword>
<dbReference type="Gene3D" id="1.10.10.10">
    <property type="entry name" value="Winged helix-like DNA-binding domain superfamily/Winged helix DNA-binding domain"/>
    <property type="match status" value="1"/>
</dbReference>
<dbReference type="SUPFAM" id="SSF46785">
    <property type="entry name" value="Winged helix' DNA-binding domain"/>
    <property type="match status" value="1"/>
</dbReference>
<dbReference type="PANTHER" id="PTHR30537">
    <property type="entry name" value="HTH-TYPE TRANSCRIPTIONAL REGULATOR"/>
    <property type="match status" value="1"/>
</dbReference>
<dbReference type="STRING" id="1219065.VPR01S_28_00060"/>
<dbReference type="RefSeq" id="WP_021707318.1">
    <property type="nucleotide sequence ID" value="NZ_BATJ01000028.1"/>
</dbReference>
<keyword evidence="3" id="KW-0238">DNA-binding</keyword>
<dbReference type="GO" id="GO:0043565">
    <property type="term" value="F:sequence-specific DNA binding"/>
    <property type="evidence" value="ECO:0007669"/>
    <property type="project" value="TreeGrafter"/>
</dbReference>
<evidence type="ECO:0000256" key="4">
    <source>
        <dbReference type="ARBA" id="ARBA00023163"/>
    </source>
</evidence>
<evidence type="ECO:0000256" key="2">
    <source>
        <dbReference type="ARBA" id="ARBA00023015"/>
    </source>
</evidence>
<evidence type="ECO:0000256" key="1">
    <source>
        <dbReference type="ARBA" id="ARBA00009437"/>
    </source>
</evidence>
<name>U2ZNM9_VIBPR</name>
<protein>
    <submittedName>
        <fullName evidence="6">Putative LysR family transcriptional regulator</fullName>
    </submittedName>
</protein>
<comment type="similarity">
    <text evidence="1">Belongs to the LysR transcriptional regulatory family.</text>
</comment>
<keyword evidence="2" id="KW-0805">Transcription regulation</keyword>
<organism evidence="6 7">
    <name type="scientific">Vibrio proteolyticus NBRC 13287</name>
    <dbReference type="NCBI Taxonomy" id="1219065"/>
    <lineage>
        <taxon>Bacteria</taxon>
        <taxon>Pseudomonadati</taxon>
        <taxon>Pseudomonadota</taxon>
        <taxon>Gammaproteobacteria</taxon>
        <taxon>Vibrionales</taxon>
        <taxon>Vibrionaceae</taxon>
        <taxon>Vibrio</taxon>
    </lineage>
</organism>
<dbReference type="InterPro" id="IPR005119">
    <property type="entry name" value="LysR_subst-bd"/>
</dbReference>
<gene>
    <name evidence="6" type="ORF">VPR01S_28_00060</name>
</gene>
<dbReference type="Pfam" id="PF00126">
    <property type="entry name" value="HTH_1"/>
    <property type="match status" value="1"/>
</dbReference>
<dbReference type="SUPFAM" id="SSF53850">
    <property type="entry name" value="Periplasmic binding protein-like II"/>
    <property type="match status" value="1"/>
</dbReference>
<feature type="domain" description="HTH lysR-type" evidence="5">
    <location>
        <begin position="1"/>
        <end position="59"/>
    </location>
</feature>
<dbReference type="GO" id="GO:0006351">
    <property type="term" value="P:DNA-templated transcription"/>
    <property type="evidence" value="ECO:0007669"/>
    <property type="project" value="TreeGrafter"/>
</dbReference>
<evidence type="ECO:0000313" key="7">
    <source>
        <dbReference type="Proteomes" id="UP000016570"/>
    </source>
</evidence>
<dbReference type="InterPro" id="IPR036388">
    <property type="entry name" value="WH-like_DNA-bd_sf"/>
</dbReference>
<dbReference type="AlphaFoldDB" id="U2ZNM9"/>
<proteinExistence type="inferred from homology"/>
<dbReference type="InterPro" id="IPR000847">
    <property type="entry name" value="LysR_HTH_N"/>
</dbReference>
<dbReference type="Proteomes" id="UP000016570">
    <property type="component" value="Unassembled WGS sequence"/>
</dbReference>
<dbReference type="Pfam" id="PF03466">
    <property type="entry name" value="LysR_substrate"/>
    <property type="match status" value="1"/>
</dbReference>
<dbReference type="InterPro" id="IPR036390">
    <property type="entry name" value="WH_DNA-bd_sf"/>
</dbReference>
<dbReference type="GO" id="GO:0003700">
    <property type="term" value="F:DNA-binding transcription factor activity"/>
    <property type="evidence" value="ECO:0007669"/>
    <property type="project" value="InterPro"/>
</dbReference>
<reference evidence="6 7" key="1">
    <citation type="submission" date="2013-09" db="EMBL/GenBank/DDBJ databases">
        <title>Whole genome shotgun sequence of Vibrio proteolyticus NBRC 13287.</title>
        <authorList>
            <person name="Isaki S."/>
            <person name="Hosoyama A."/>
            <person name="Numata M."/>
            <person name="Hashimoto M."/>
            <person name="Hosoyama Y."/>
            <person name="Tsuchikane K."/>
            <person name="Noguchi M."/>
            <person name="Hirakata S."/>
            <person name="Ichikawa N."/>
            <person name="Ohji S."/>
            <person name="Yamazoe A."/>
            <person name="Fujita N."/>
        </authorList>
    </citation>
    <scope>NUCLEOTIDE SEQUENCE [LARGE SCALE GENOMIC DNA]</scope>
    <source>
        <strain evidence="6 7">NBRC 13287</strain>
    </source>
</reference>
<evidence type="ECO:0000313" key="6">
    <source>
        <dbReference type="EMBL" id="GAD69351.1"/>
    </source>
</evidence>
<dbReference type="Gene3D" id="3.40.190.290">
    <property type="match status" value="1"/>
</dbReference>